<dbReference type="GO" id="GO:0097588">
    <property type="term" value="P:archaeal or bacterial-type flagellum-dependent cell motility"/>
    <property type="evidence" value="ECO:0007669"/>
    <property type="project" value="InterPro"/>
</dbReference>
<dbReference type="KEGG" id="trl:A3L10_01075"/>
<keyword evidence="3" id="KW-1185">Reference proteome</keyword>
<evidence type="ECO:0000256" key="1">
    <source>
        <dbReference type="SAM" id="Phobius"/>
    </source>
</evidence>
<dbReference type="RefSeq" id="WP_088866003.1">
    <property type="nucleotide sequence ID" value="NZ_CP015106.1"/>
</dbReference>
<dbReference type="EMBL" id="CP015106">
    <property type="protein sequence ID" value="ASJ13790.1"/>
    <property type="molecule type" value="Genomic_DNA"/>
</dbReference>
<keyword evidence="2" id="KW-0969">Cilium</keyword>
<feature type="transmembrane region" description="Helical" evidence="1">
    <location>
        <begin position="6"/>
        <end position="29"/>
    </location>
</feature>
<dbReference type="GeneID" id="33327396"/>
<keyword evidence="1" id="KW-0812">Transmembrane</keyword>
<gene>
    <name evidence="2" type="ORF">A3L10_01075</name>
</gene>
<organism evidence="2 3">
    <name type="scientific">Thermococcus radiotolerans</name>
    <dbReference type="NCBI Taxonomy" id="187880"/>
    <lineage>
        <taxon>Archaea</taxon>
        <taxon>Methanobacteriati</taxon>
        <taxon>Methanobacteriota</taxon>
        <taxon>Thermococci</taxon>
        <taxon>Thermococcales</taxon>
        <taxon>Thermococcaceae</taxon>
        <taxon>Thermococcus</taxon>
    </lineage>
</organism>
<keyword evidence="1" id="KW-1133">Transmembrane helix</keyword>
<dbReference type="Proteomes" id="UP000250085">
    <property type="component" value="Chromosome"/>
</dbReference>
<evidence type="ECO:0000313" key="2">
    <source>
        <dbReference type="EMBL" id="ASJ13790.1"/>
    </source>
</evidence>
<keyword evidence="2" id="KW-0966">Cell projection</keyword>
<dbReference type="PANTHER" id="PTHR42200">
    <property type="entry name" value="ARCHAEAL FLAGELLA-RELATED PROTEIN F-RELATED"/>
    <property type="match status" value="1"/>
</dbReference>
<accession>A0A2Z2N029</accession>
<dbReference type="InterPro" id="IPR002774">
    <property type="entry name" value="Flagellin_arc-type"/>
</dbReference>
<dbReference type="GO" id="GO:0005198">
    <property type="term" value="F:structural molecule activity"/>
    <property type="evidence" value="ECO:0007669"/>
    <property type="project" value="InterPro"/>
</dbReference>
<dbReference type="Pfam" id="PF01917">
    <property type="entry name" value="Flagellin_arch-type"/>
    <property type="match status" value="1"/>
</dbReference>
<protein>
    <submittedName>
        <fullName evidence="2">Flagellar protein G</fullName>
    </submittedName>
</protein>
<dbReference type="PANTHER" id="PTHR42200:SF1">
    <property type="entry name" value="FLAGELLA-RELATED PROTEIN G-RELATED"/>
    <property type="match status" value="1"/>
</dbReference>
<name>A0A2Z2N029_9EURY</name>
<dbReference type="OrthoDB" id="183655at2157"/>
<reference evidence="2 3" key="1">
    <citation type="submission" date="2016-04" db="EMBL/GenBank/DDBJ databases">
        <title>Complete genome sequence of Thermococcus radiotolerans type strain EJ2.</title>
        <authorList>
            <person name="Oger P.M."/>
        </authorList>
    </citation>
    <scope>NUCLEOTIDE SEQUENCE [LARGE SCALE GENOMIC DNA]</scope>
    <source>
        <strain evidence="2 3">EJ2</strain>
    </source>
</reference>
<proteinExistence type="predicted"/>
<sequence length="148" mass="15769">MASSVVSELVLFIVSLLVAGMVAGGLYVVTQDISGGILTKGQDVAESLRTNFEIINDPENIPVSGSSYVFYIRNIGKDSFSFDPNSVVVMIDGSMIPPANLTFEPSGALAPYEVGKIYVPTAFISSGYHKITVVIETGKRKSLVFEVG</sequence>
<keyword evidence="2" id="KW-0282">Flagellum</keyword>
<keyword evidence="1" id="KW-0472">Membrane</keyword>
<evidence type="ECO:0000313" key="3">
    <source>
        <dbReference type="Proteomes" id="UP000250085"/>
    </source>
</evidence>
<dbReference type="AlphaFoldDB" id="A0A2Z2N029"/>